<accession>A0A191W4A8</accession>
<protein>
    <submittedName>
        <fullName evidence="4">Reverse transcriptase</fullName>
    </submittedName>
</protein>
<dbReference type="EMBL" id="RDOM01000033">
    <property type="protein sequence ID" value="MBF4273045.1"/>
    <property type="molecule type" value="Genomic_DNA"/>
</dbReference>
<evidence type="ECO:0000313" key="3">
    <source>
        <dbReference type="EMBL" id="MBF4375884.1"/>
    </source>
</evidence>
<evidence type="ECO:0000313" key="8">
    <source>
        <dbReference type="Proteomes" id="UP000786185"/>
    </source>
</evidence>
<dbReference type="Proteomes" id="UP000786185">
    <property type="component" value="Unassembled WGS sequence"/>
</dbReference>
<evidence type="ECO:0000313" key="6">
    <source>
        <dbReference type="Proteomes" id="UP000722957"/>
    </source>
</evidence>
<dbReference type="EMBL" id="RDPI01000393">
    <property type="protein sequence ID" value="MBF4375884.1"/>
    <property type="molecule type" value="Genomic_DNA"/>
</dbReference>
<keyword evidence="4" id="KW-0548">Nucleotidyltransferase</keyword>
<evidence type="ECO:0000313" key="7">
    <source>
        <dbReference type="Proteomes" id="UP000726136"/>
    </source>
</evidence>
<dbReference type="Proteomes" id="UP000256923">
    <property type="component" value="Chromosome 1"/>
</dbReference>
<evidence type="ECO:0000313" key="2">
    <source>
        <dbReference type="EMBL" id="MBF4273045.1"/>
    </source>
</evidence>
<dbReference type="GO" id="GO:0003964">
    <property type="term" value="F:RNA-directed DNA polymerase activity"/>
    <property type="evidence" value="ECO:0007669"/>
    <property type="project" value="UniProtKB-KW"/>
</dbReference>
<evidence type="ECO:0000313" key="4">
    <source>
        <dbReference type="EMBL" id="MBF4436419.1"/>
    </source>
</evidence>
<keyword evidence="7" id="KW-1185">Reference proteome</keyword>
<dbReference type="AlphaFoldDB" id="A0A191W4A8"/>
<name>A0A191W4A8_VIBAN</name>
<gene>
    <name evidence="1" type="ORF">DYL72_00990</name>
    <name evidence="2" type="ORF">EAY07_13580</name>
    <name evidence="3" type="ORF">EAY46_23115</name>
    <name evidence="4" type="ORF">ERJ77_18310</name>
</gene>
<reference evidence="6 7" key="2">
    <citation type="journal article" date="2021" name="PeerJ">
        <title>Analysis of 44 Vibrio anguillarum genomes reveals high genetic diversity.</title>
        <authorList>
            <person name="Hansen M.J."/>
            <person name="Dalsgaard I."/>
        </authorList>
    </citation>
    <scope>NUCLEOTIDE SEQUENCE</scope>
    <source>
        <strain evidence="3 7">040915-1/1B</strain>
        <strain evidence="2 6">17-16730-2A</strain>
        <strain evidence="4">850617-1/1</strain>
    </source>
</reference>
<keyword evidence="4" id="KW-0808">Transferase</keyword>
<dbReference type="EMBL" id="CP034672">
    <property type="protein sequence ID" value="AZS23767.1"/>
    <property type="molecule type" value="Genomic_DNA"/>
</dbReference>
<dbReference type="EMBL" id="SCLC01000118">
    <property type="protein sequence ID" value="MBF4436419.1"/>
    <property type="molecule type" value="Genomic_DNA"/>
</dbReference>
<keyword evidence="4" id="KW-0695">RNA-directed DNA polymerase</keyword>
<reference evidence="1 5" key="1">
    <citation type="submission" date="2018-12" db="EMBL/GenBank/DDBJ databases">
        <title>Characterization and Draft Genome of Vibrio anguillarum J360 Marine Pathogen Isolated from an Outbreak in Lumpfish (Cyclopterus lumpus).</title>
        <authorList>
            <person name="Vasquez J.I."/>
            <person name="Cao T."/>
            <person name="Chakraborty S."/>
            <person name="Gnanagobal H."/>
            <person name="Wescot J."/>
            <person name="Boyce D."/>
            <person name="Santander J."/>
        </authorList>
    </citation>
    <scope>NUCLEOTIDE SEQUENCE [LARGE SCALE GENOMIC DNA]</scope>
    <source>
        <strain evidence="1 5">J360</strain>
    </source>
</reference>
<evidence type="ECO:0000313" key="1">
    <source>
        <dbReference type="EMBL" id="AZS23767.1"/>
    </source>
</evidence>
<evidence type="ECO:0000313" key="5">
    <source>
        <dbReference type="Proteomes" id="UP000256923"/>
    </source>
</evidence>
<proteinExistence type="predicted"/>
<sequence length="93" mass="10820">MLLLVYESKTNIVYIDTFLRWNVKKVFTFQGYDFRVRTLKNFKGELVRKCAPGASKKAMKKITKTAQSWRVHRSTRVSIKELAERYNATLSGG</sequence>
<dbReference type="Proteomes" id="UP000722957">
    <property type="component" value="Unassembled WGS sequence"/>
</dbReference>
<organism evidence="4 8">
    <name type="scientific">Vibrio anguillarum</name>
    <name type="common">Listonella anguillarum</name>
    <dbReference type="NCBI Taxonomy" id="55601"/>
    <lineage>
        <taxon>Bacteria</taxon>
        <taxon>Pseudomonadati</taxon>
        <taxon>Pseudomonadota</taxon>
        <taxon>Gammaproteobacteria</taxon>
        <taxon>Vibrionales</taxon>
        <taxon>Vibrionaceae</taxon>
        <taxon>Vibrio</taxon>
    </lineage>
</organism>
<dbReference type="Proteomes" id="UP000726136">
    <property type="component" value="Unassembled WGS sequence"/>
</dbReference>